<evidence type="ECO:0000313" key="1">
    <source>
        <dbReference type="EMBL" id="BDI33907.1"/>
    </source>
</evidence>
<keyword evidence="2" id="KW-1185">Reference proteome</keyword>
<dbReference type="Proteomes" id="UP000287394">
    <property type="component" value="Chromosome"/>
</dbReference>
<reference evidence="1 2" key="1">
    <citation type="journal article" date="2019" name="Int. J. Syst. Evol. Microbiol.">
        <title>Capsulimonas corticalis gen. nov., sp. nov., an aerobic capsulated bacterium, of a novel bacterial order, Capsulimonadales ord. nov., of the class Armatimonadia of the phylum Armatimonadetes.</title>
        <authorList>
            <person name="Li J."/>
            <person name="Kudo C."/>
            <person name="Tonouchi A."/>
        </authorList>
    </citation>
    <scope>NUCLEOTIDE SEQUENCE [LARGE SCALE GENOMIC DNA]</scope>
    <source>
        <strain evidence="1 2">AX-7</strain>
    </source>
</reference>
<dbReference type="EMBL" id="AP025739">
    <property type="protein sequence ID" value="BDI33907.1"/>
    <property type="molecule type" value="Genomic_DNA"/>
</dbReference>
<protein>
    <submittedName>
        <fullName evidence="1">Uncharacterized protein</fullName>
    </submittedName>
</protein>
<proteinExistence type="predicted"/>
<gene>
    <name evidence="1" type="ORF">CCAX7_59580</name>
</gene>
<organism evidence="1 2">
    <name type="scientific">Capsulimonas corticalis</name>
    <dbReference type="NCBI Taxonomy" id="2219043"/>
    <lineage>
        <taxon>Bacteria</taxon>
        <taxon>Bacillati</taxon>
        <taxon>Armatimonadota</taxon>
        <taxon>Armatimonadia</taxon>
        <taxon>Capsulimonadales</taxon>
        <taxon>Capsulimonadaceae</taxon>
        <taxon>Capsulimonas</taxon>
    </lineage>
</organism>
<name>A0A402CZN9_9BACT</name>
<dbReference type="KEGG" id="ccot:CCAX7_59580"/>
<sequence length="159" mass="17656">MAKNSSVVSVQADLDSEQRELLAALTAEGVDSKQATQMVQEAPEIVKHNLAALKALRTQKKTFRNVGGWLASMIRNNVKHPWLAEIEQKKAADTKRAAKADDAVARQREDADATWAMIEGLPQQQQDDLRVRGALFYGVGKDPSERLIRAGMIRIYNES</sequence>
<dbReference type="AlphaFoldDB" id="A0A402CZN9"/>
<accession>A0A402CZN9</accession>
<evidence type="ECO:0000313" key="2">
    <source>
        <dbReference type="Proteomes" id="UP000287394"/>
    </source>
</evidence>